<evidence type="ECO:0000256" key="1">
    <source>
        <dbReference type="SAM" id="Phobius"/>
    </source>
</evidence>
<feature type="transmembrane region" description="Helical" evidence="1">
    <location>
        <begin position="150"/>
        <end position="179"/>
    </location>
</feature>
<proteinExistence type="predicted"/>
<protein>
    <submittedName>
        <fullName evidence="2">Unannotated protein</fullName>
    </submittedName>
</protein>
<dbReference type="AlphaFoldDB" id="A0A6J6GH40"/>
<reference evidence="2" key="1">
    <citation type="submission" date="2020-05" db="EMBL/GenBank/DDBJ databases">
        <authorList>
            <person name="Chiriac C."/>
            <person name="Salcher M."/>
            <person name="Ghai R."/>
            <person name="Kavagutti S V."/>
        </authorList>
    </citation>
    <scope>NUCLEOTIDE SEQUENCE</scope>
</reference>
<keyword evidence="1" id="KW-0812">Transmembrane</keyword>
<gene>
    <name evidence="2" type="ORF">UFOPK1795_00879</name>
</gene>
<name>A0A6J6GH40_9ZZZZ</name>
<accession>A0A6J6GH40</accession>
<evidence type="ECO:0000313" key="2">
    <source>
        <dbReference type="EMBL" id="CAB4596128.1"/>
    </source>
</evidence>
<sequence>MKRTTFDKIVTFVGFGLGVFLLIAAGLLNWGATFASGTVASQLEAQQIAIPESNGDPDASADVVAFFKENGKSIMSTGKQAQMYADHYIGFHLSKMPTYAESTAIARSAAGAAAMDPENPELQAALTKANATVESVFKGESLRGMLLNAYAFGTLGMIAGIAAMVTLVGAIVMFLFVFAGLRHIRRTPSDATI</sequence>
<keyword evidence="1" id="KW-0472">Membrane</keyword>
<dbReference type="EMBL" id="CAEZUG010000051">
    <property type="protein sequence ID" value="CAB4596128.1"/>
    <property type="molecule type" value="Genomic_DNA"/>
</dbReference>
<organism evidence="2">
    <name type="scientific">freshwater metagenome</name>
    <dbReference type="NCBI Taxonomy" id="449393"/>
    <lineage>
        <taxon>unclassified sequences</taxon>
        <taxon>metagenomes</taxon>
        <taxon>ecological metagenomes</taxon>
    </lineage>
</organism>
<feature type="transmembrane region" description="Helical" evidence="1">
    <location>
        <begin position="12"/>
        <end position="32"/>
    </location>
</feature>
<keyword evidence="1" id="KW-1133">Transmembrane helix</keyword>